<dbReference type="PANTHER" id="PTHR30474:SF2">
    <property type="entry name" value="PEPTIDOGLYCAN GLYCOSYLTRANSFERASE FTSW-RELATED"/>
    <property type="match status" value="1"/>
</dbReference>
<dbReference type="GO" id="GO:0008955">
    <property type="term" value="F:peptidoglycan glycosyltransferase activity"/>
    <property type="evidence" value="ECO:0007669"/>
    <property type="project" value="UniProtKB-EC"/>
</dbReference>
<comment type="subcellular location">
    <subcellularLocation>
        <location evidence="1">Cell membrane</location>
        <topology evidence="1">Multi-pass membrane protein</topology>
    </subcellularLocation>
</comment>
<feature type="transmembrane region" description="Helical" evidence="22">
    <location>
        <begin position="74"/>
        <end position="96"/>
    </location>
</feature>
<evidence type="ECO:0000256" key="20">
    <source>
        <dbReference type="ARBA" id="ARBA00049902"/>
    </source>
</evidence>
<evidence type="ECO:0000313" key="24">
    <source>
        <dbReference type="Proteomes" id="UP000306585"/>
    </source>
</evidence>
<dbReference type="AlphaFoldDB" id="A0A5R9GVH1"/>
<organism evidence="23 24">
    <name type="scientific">Mariprofundus erugo</name>
    <dbReference type="NCBI Taxonomy" id="2528639"/>
    <lineage>
        <taxon>Bacteria</taxon>
        <taxon>Pseudomonadati</taxon>
        <taxon>Pseudomonadota</taxon>
        <taxon>Candidatius Mariprofundia</taxon>
        <taxon>Mariprofundales</taxon>
        <taxon>Mariprofundaceae</taxon>
        <taxon>Mariprofundus</taxon>
    </lineage>
</organism>
<keyword evidence="9" id="KW-0573">Peptidoglycan synthesis</keyword>
<dbReference type="EC" id="2.4.99.28" evidence="19"/>
<dbReference type="GO" id="GO:0015648">
    <property type="term" value="F:lipid-linked peptidoglycan transporter activity"/>
    <property type="evidence" value="ECO:0007669"/>
    <property type="project" value="TreeGrafter"/>
</dbReference>
<evidence type="ECO:0000256" key="13">
    <source>
        <dbReference type="ARBA" id="ARBA00023316"/>
    </source>
</evidence>
<feature type="transmembrane region" description="Helical" evidence="22">
    <location>
        <begin position="276"/>
        <end position="294"/>
    </location>
</feature>
<evidence type="ECO:0000256" key="18">
    <source>
        <dbReference type="ARBA" id="ARBA00041418"/>
    </source>
</evidence>
<evidence type="ECO:0000256" key="2">
    <source>
        <dbReference type="ARBA" id="ARBA00004752"/>
    </source>
</evidence>
<proteinExistence type="inferred from homology"/>
<dbReference type="InterPro" id="IPR001182">
    <property type="entry name" value="FtsW/RodA"/>
</dbReference>
<dbReference type="GO" id="GO:0051301">
    <property type="term" value="P:cell division"/>
    <property type="evidence" value="ECO:0007669"/>
    <property type="project" value="UniProtKB-KW"/>
</dbReference>
<keyword evidence="12" id="KW-0131">Cell cycle</keyword>
<evidence type="ECO:0000256" key="17">
    <source>
        <dbReference type="ARBA" id="ARBA00041185"/>
    </source>
</evidence>
<dbReference type="GO" id="GO:0005886">
    <property type="term" value="C:plasma membrane"/>
    <property type="evidence" value="ECO:0007669"/>
    <property type="project" value="UniProtKB-SubCell"/>
</dbReference>
<name>A0A5R9GVH1_9PROT</name>
<evidence type="ECO:0000256" key="14">
    <source>
        <dbReference type="ARBA" id="ARBA00032370"/>
    </source>
</evidence>
<keyword evidence="6" id="KW-0808">Transferase</keyword>
<comment type="pathway">
    <text evidence="2">Cell wall biogenesis; peptidoglycan biosynthesis.</text>
</comment>
<feature type="transmembrane region" description="Helical" evidence="22">
    <location>
        <begin position="234"/>
        <end position="256"/>
    </location>
</feature>
<feature type="transmembrane region" description="Helical" evidence="22">
    <location>
        <begin position="15"/>
        <end position="38"/>
    </location>
</feature>
<dbReference type="RefSeq" id="WP_138238589.1">
    <property type="nucleotide sequence ID" value="NZ_VBRY01000003.1"/>
</dbReference>
<keyword evidence="13" id="KW-0961">Cell wall biogenesis/degradation</keyword>
<feature type="transmembrane region" description="Helical" evidence="22">
    <location>
        <begin position="343"/>
        <end position="364"/>
    </location>
</feature>
<dbReference type="EMBL" id="VBRY01000003">
    <property type="protein sequence ID" value="TLS68253.1"/>
    <property type="molecule type" value="Genomic_DNA"/>
</dbReference>
<keyword evidence="5" id="KW-0328">Glycosyltransferase</keyword>
<protein>
    <recommendedName>
        <fullName evidence="17">Probable peptidoglycan glycosyltransferase FtsW</fullName>
        <ecNumber evidence="19">2.4.99.28</ecNumber>
    </recommendedName>
    <alternativeName>
        <fullName evidence="18">Cell division protein FtsW</fullName>
    </alternativeName>
    <alternativeName>
        <fullName evidence="15">Cell wall polymerase</fullName>
    </alternativeName>
    <alternativeName>
        <fullName evidence="14">Peptidoglycan polymerase</fullName>
    </alternativeName>
</protein>
<evidence type="ECO:0000256" key="10">
    <source>
        <dbReference type="ARBA" id="ARBA00022989"/>
    </source>
</evidence>
<evidence type="ECO:0000256" key="9">
    <source>
        <dbReference type="ARBA" id="ARBA00022984"/>
    </source>
</evidence>
<dbReference type="Pfam" id="PF01098">
    <property type="entry name" value="FTSW_RODA_SPOVE"/>
    <property type="match status" value="1"/>
</dbReference>
<feature type="transmembrane region" description="Helical" evidence="22">
    <location>
        <begin position="108"/>
        <end position="132"/>
    </location>
</feature>
<evidence type="ECO:0000256" key="12">
    <source>
        <dbReference type="ARBA" id="ARBA00023306"/>
    </source>
</evidence>
<keyword evidence="10 22" id="KW-1133">Transmembrane helix</keyword>
<evidence type="ECO:0000256" key="6">
    <source>
        <dbReference type="ARBA" id="ARBA00022679"/>
    </source>
</evidence>
<dbReference type="GO" id="GO:0032153">
    <property type="term" value="C:cell division site"/>
    <property type="evidence" value="ECO:0007669"/>
    <property type="project" value="TreeGrafter"/>
</dbReference>
<dbReference type="PROSITE" id="PS00428">
    <property type="entry name" value="FTSW_RODA_SPOVE"/>
    <property type="match status" value="1"/>
</dbReference>
<feature type="transmembrane region" description="Helical" evidence="22">
    <location>
        <begin position="144"/>
        <end position="164"/>
    </location>
</feature>
<evidence type="ECO:0000313" key="23">
    <source>
        <dbReference type="EMBL" id="TLS68253.1"/>
    </source>
</evidence>
<dbReference type="NCBIfam" id="TIGR02614">
    <property type="entry name" value="ftsW"/>
    <property type="match status" value="1"/>
</dbReference>
<evidence type="ECO:0000256" key="1">
    <source>
        <dbReference type="ARBA" id="ARBA00004651"/>
    </source>
</evidence>
<keyword evidence="8" id="KW-0133">Cell shape</keyword>
<dbReference type="GO" id="GO:0008360">
    <property type="term" value="P:regulation of cell shape"/>
    <property type="evidence" value="ECO:0007669"/>
    <property type="project" value="UniProtKB-KW"/>
</dbReference>
<evidence type="ECO:0000256" key="19">
    <source>
        <dbReference type="ARBA" id="ARBA00044770"/>
    </source>
</evidence>
<evidence type="ECO:0000256" key="15">
    <source>
        <dbReference type="ARBA" id="ARBA00033270"/>
    </source>
</evidence>
<keyword evidence="3" id="KW-1003">Cell membrane</keyword>
<feature type="transmembrane region" description="Helical" evidence="22">
    <location>
        <begin position="306"/>
        <end position="331"/>
    </location>
</feature>
<evidence type="ECO:0000256" key="5">
    <source>
        <dbReference type="ARBA" id="ARBA00022676"/>
    </source>
</evidence>
<accession>A0A5R9GVH1</accession>
<comment type="caution">
    <text evidence="23">The sequence shown here is derived from an EMBL/GenBank/DDBJ whole genome shotgun (WGS) entry which is preliminary data.</text>
</comment>
<comment type="catalytic activity">
    <reaction evidence="20">
        <text>[GlcNAc-(1-&gt;4)-Mur2Ac(oyl-L-Ala-gamma-D-Glu-L-Lys-D-Ala-D-Ala)](n)-di-trans,octa-cis-undecaprenyl diphosphate + beta-D-GlcNAc-(1-&gt;4)-Mur2Ac(oyl-L-Ala-gamma-D-Glu-L-Lys-D-Ala-D-Ala)-di-trans,octa-cis-undecaprenyl diphosphate = [GlcNAc-(1-&gt;4)-Mur2Ac(oyl-L-Ala-gamma-D-Glu-L-Lys-D-Ala-D-Ala)](n+1)-di-trans,octa-cis-undecaprenyl diphosphate + di-trans,octa-cis-undecaprenyl diphosphate + H(+)</text>
        <dbReference type="Rhea" id="RHEA:23708"/>
        <dbReference type="Rhea" id="RHEA-COMP:9602"/>
        <dbReference type="Rhea" id="RHEA-COMP:9603"/>
        <dbReference type="ChEBI" id="CHEBI:15378"/>
        <dbReference type="ChEBI" id="CHEBI:58405"/>
        <dbReference type="ChEBI" id="CHEBI:60033"/>
        <dbReference type="ChEBI" id="CHEBI:78435"/>
        <dbReference type="EC" id="2.4.99.28"/>
    </reaction>
</comment>
<comment type="similarity">
    <text evidence="16">Belongs to the SEDS family. FtsW subfamily.</text>
</comment>
<evidence type="ECO:0000256" key="21">
    <source>
        <dbReference type="SAM" id="MobiDB-lite"/>
    </source>
</evidence>
<dbReference type="Proteomes" id="UP000306585">
    <property type="component" value="Unassembled WGS sequence"/>
</dbReference>
<dbReference type="GO" id="GO:0071555">
    <property type="term" value="P:cell wall organization"/>
    <property type="evidence" value="ECO:0007669"/>
    <property type="project" value="UniProtKB-KW"/>
</dbReference>
<dbReference type="GO" id="GO:0009252">
    <property type="term" value="P:peptidoglycan biosynthetic process"/>
    <property type="evidence" value="ECO:0007669"/>
    <property type="project" value="UniProtKB-KW"/>
</dbReference>
<evidence type="ECO:0000256" key="3">
    <source>
        <dbReference type="ARBA" id="ARBA00022475"/>
    </source>
</evidence>
<evidence type="ECO:0000256" key="11">
    <source>
        <dbReference type="ARBA" id="ARBA00023136"/>
    </source>
</evidence>
<dbReference type="PANTHER" id="PTHR30474">
    <property type="entry name" value="CELL CYCLE PROTEIN"/>
    <property type="match status" value="1"/>
</dbReference>
<reference evidence="23 24" key="1">
    <citation type="journal article" date="2019" name="Appl. Environ. Microbiol.">
        <title>Environmental Evidence and Genomic Insight of Iron-oxidizing Bacteria Preference Towards More Corrosion Resistant Stainless Steel at Higher Salinities.</title>
        <authorList>
            <person name="Garrison C.E."/>
            <person name="Price K.A."/>
            <person name="Field E.K."/>
        </authorList>
    </citation>
    <scope>NUCLEOTIDE SEQUENCE [LARGE SCALE GENOMIC DNA]</scope>
    <source>
        <strain evidence="23 24">P3</strain>
    </source>
</reference>
<dbReference type="InterPro" id="IPR018365">
    <property type="entry name" value="Cell_cycle_FtsW-rel_CS"/>
</dbReference>
<keyword evidence="24" id="KW-1185">Reference proteome</keyword>
<evidence type="ECO:0000256" key="8">
    <source>
        <dbReference type="ARBA" id="ARBA00022960"/>
    </source>
</evidence>
<dbReference type="InterPro" id="IPR013437">
    <property type="entry name" value="FtsW"/>
</dbReference>
<sequence length="411" mass="44927">MSVKSTNRLAPPDPVMVGCILLLLSFSILMVYSTSISVAEVRYHDPFRIVGHWLLYIPAGLVVMWILSCVDANWWRAIALPVLGVGILMMVAVLVPGLGREINGAQRWFSLFGLTLQPVELLKPAVIVYMAYYMGSFPERLSQFTTGLAPMLVVLTISLLLLMVQPDFGSSVLLSATCFCMWFVGGVPIKHLALMLSSFIPLAGLAMIAEPYRVQRLTSFMEPWQDPYGSGYQLIQSMIAFGSGGIFGAGLGQGVQKLFYLPEVFTDFISASIGEELGLIGILVLLSIFAVLLTRGIQLALMQQEMFYRLVILGCMLCLAVALMINLGAAMGLLPTKGMPMPFVSYGGSALIGECMLMGLVLSIQRHNKGNMRIEKKSGRRDAVGTTADDRAHHQTPPRAQTEPDGLEHLF</sequence>
<keyword evidence="11 22" id="KW-0472">Membrane</keyword>
<evidence type="ECO:0000256" key="22">
    <source>
        <dbReference type="SAM" id="Phobius"/>
    </source>
</evidence>
<evidence type="ECO:0000256" key="16">
    <source>
        <dbReference type="ARBA" id="ARBA00038053"/>
    </source>
</evidence>
<feature type="region of interest" description="Disordered" evidence="21">
    <location>
        <begin position="375"/>
        <end position="411"/>
    </location>
</feature>
<evidence type="ECO:0000256" key="7">
    <source>
        <dbReference type="ARBA" id="ARBA00022692"/>
    </source>
</evidence>
<feature type="transmembrane region" description="Helical" evidence="22">
    <location>
        <begin position="195"/>
        <end position="214"/>
    </location>
</feature>
<feature type="transmembrane region" description="Helical" evidence="22">
    <location>
        <begin position="171"/>
        <end position="189"/>
    </location>
</feature>
<evidence type="ECO:0000256" key="4">
    <source>
        <dbReference type="ARBA" id="ARBA00022618"/>
    </source>
</evidence>
<feature type="compositionally biased region" description="Basic and acidic residues" evidence="21">
    <location>
        <begin position="375"/>
        <end position="393"/>
    </location>
</feature>
<feature type="transmembrane region" description="Helical" evidence="22">
    <location>
        <begin position="50"/>
        <end position="68"/>
    </location>
</feature>
<keyword evidence="7 22" id="KW-0812">Transmembrane</keyword>
<keyword evidence="4" id="KW-0132">Cell division</keyword>
<gene>
    <name evidence="23" type="primary">ftsW</name>
    <name evidence="23" type="ORF">FEF65_04470</name>
</gene>